<keyword evidence="8" id="KW-1185">Reference proteome</keyword>
<comment type="similarity">
    <text evidence="2">Belongs to the AB hydrolase superfamily. LDAH family.</text>
</comment>
<evidence type="ECO:0000256" key="5">
    <source>
        <dbReference type="SAM" id="MobiDB-lite"/>
    </source>
</evidence>
<evidence type="ECO:0000256" key="1">
    <source>
        <dbReference type="ARBA" id="ARBA00004502"/>
    </source>
</evidence>
<evidence type="ECO:0000256" key="6">
    <source>
        <dbReference type="SAM" id="Phobius"/>
    </source>
</evidence>
<feature type="transmembrane region" description="Helical" evidence="6">
    <location>
        <begin position="63"/>
        <end position="88"/>
    </location>
</feature>
<name>L8G9E7_PSED2</name>
<evidence type="ECO:0000256" key="4">
    <source>
        <dbReference type="ARBA" id="ARBA00022801"/>
    </source>
</evidence>
<evidence type="ECO:0000256" key="2">
    <source>
        <dbReference type="ARBA" id="ARBA00008300"/>
    </source>
</evidence>
<dbReference type="InParanoid" id="L8G9E7"/>
<keyword evidence="4" id="KW-0378">Hydrolase</keyword>
<keyword evidence="3" id="KW-0551">Lipid droplet</keyword>
<sequence length="460" mass="49096">MTTPSPASYQGRPSVRERARTLLDRVISPGARRAVYTNVRAFAHDQPLLASFILAHLLLSLPLLLLFASFILGVALLAGLAALAFTLFWTGLALLVLLPVLCVTGALGVGVWVWAVATYGVARWAWRVLPTPSTSPRSLPPPPHKQNTTYSSSSPATPVTQDTTPPSSLPYAPVSPPPHQEKTQSTSAASPSPASPHPPQIRNPNPTPLHPPKPSFLSLSETTSALLTTILGLRIPSGPCAGEPHDSLTLLGHSVGAYLALSVLSQLPATTRATTRAIILFPTITDIAQSPSGAVLAPLLRYVPFVPQVTGLLARGGLYPLPRPWLESVVGAITGQGSEAAKVTSEFLRSKEGVRRALQLAREEMLGIAEDVWGEEVWGTDVEEGEGKPTRLMLYFGRNDHFVDEETRDALMAKRGGKGGVRFEIDEAGIPHAFCLNHSKEIAEKVAPWVGEMVLGVKAG</sequence>
<evidence type="ECO:0000256" key="3">
    <source>
        <dbReference type="ARBA" id="ARBA00022677"/>
    </source>
</evidence>
<dbReference type="GO" id="GO:0005811">
    <property type="term" value="C:lipid droplet"/>
    <property type="evidence" value="ECO:0007669"/>
    <property type="project" value="UniProtKB-SubCell"/>
</dbReference>
<proteinExistence type="inferred from homology"/>
<comment type="subcellular location">
    <subcellularLocation>
        <location evidence="1">Lipid droplet</location>
    </subcellularLocation>
</comment>
<feature type="transmembrane region" description="Helical" evidence="6">
    <location>
        <begin position="94"/>
        <end position="117"/>
    </location>
</feature>
<feature type="region of interest" description="Disordered" evidence="5">
    <location>
        <begin position="133"/>
        <end position="217"/>
    </location>
</feature>
<dbReference type="AlphaFoldDB" id="L8G9E7"/>
<dbReference type="VEuPathDB" id="FungiDB:GMDG_00676"/>
<evidence type="ECO:0000313" key="7">
    <source>
        <dbReference type="EMBL" id="ELR09494.1"/>
    </source>
</evidence>
<dbReference type="Gene3D" id="3.40.50.1820">
    <property type="entry name" value="alpha/beta hydrolase"/>
    <property type="match status" value="1"/>
</dbReference>
<keyword evidence="6" id="KW-1133">Transmembrane helix</keyword>
<feature type="compositionally biased region" description="Polar residues" evidence="5">
    <location>
        <begin position="145"/>
        <end position="166"/>
    </location>
</feature>
<dbReference type="OrthoDB" id="3437904at2759"/>
<dbReference type="EMBL" id="GL573175">
    <property type="protein sequence ID" value="ELR09494.1"/>
    <property type="molecule type" value="Genomic_DNA"/>
</dbReference>
<dbReference type="InterPro" id="IPR019363">
    <property type="entry name" value="LDAH"/>
</dbReference>
<accession>L8G9E7</accession>
<dbReference type="HOGENOM" id="CLU_018394_3_0_1"/>
<reference evidence="8" key="1">
    <citation type="submission" date="2010-09" db="EMBL/GenBank/DDBJ databases">
        <title>The genome sequence of Geomyces destructans 20631-21.</title>
        <authorList>
            <consortium name="The Broad Institute Genome Sequencing Platform"/>
            <person name="Cuomo C.A."/>
            <person name="Blehert D.S."/>
            <person name="Lorch J.M."/>
            <person name="Young S.K."/>
            <person name="Zeng Q."/>
            <person name="Gargeya S."/>
            <person name="Fitzgerald M."/>
            <person name="Haas B."/>
            <person name="Abouelleil A."/>
            <person name="Alvarado L."/>
            <person name="Arachchi H.M."/>
            <person name="Berlin A."/>
            <person name="Brown A."/>
            <person name="Chapman S.B."/>
            <person name="Chen Z."/>
            <person name="Dunbar C."/>
            <person name="Freedman E."/>
            <person name="Gearin G."/>
            <person name="Gellesch M."/>
            <person name="Goldberg J."/>
            <person name="Griggs A."/>
            <person name="Gujja S."/>
            <person name="Heiman D."/>
            <person name="Howarth C."/>
            <person name="Larson L."/>
            <person name="Lui A."/>
            <person name="MacDonald P.J.P."/>
            <person name="Montmayeur A."/>
            <person name="Murphy C."/>
            <person name="Neiman D."/>
            <person name="Pearson M."/>
            <person name="Priest M."/>
            <person name="Roberts A."/>
            <person name="Saif S."/>
            <person name="Shea T."/>
            <person name="Shenoy N."/>
            <person name="Sisk P."/>
            <person name="Stolte C."/>
            <person name="Sykes S."/>
            <person name="Wortman J."/>
            <person name="Nusbaum C."/>
            <person name="Birren B."/>
        </authorList>
    </citation>
    <scope>NUCLEOTIDE SEQUENCE [LARGE SCALE GENOMIC DNA]</scope>
    <source>
        <strain evidence="8">ATCC MYA-4855 / 20631-21</strain>
    </source>
</reference>
<organism evidence="7 8">
    <name type="scientific">Pseudogymnoascus destructans (strain ATCC MYA-4855 / 20631-21)</name>
    <name type="common">Bat white-nose syndrome fungus</name>
    <name type="synonym">Geomyces destructans</name>
    <dbReference type="NCBI Taxonomy" id="658429"/>
    <lineage>
        <taxon>Eukaryota</taxon>
        <taxon>Fungi</taxon>
        <taxon>Dikarya</taxon>
        <taxon>Ascomycota</taxon>
        <taxon>Pezizomycotina</taxon>
        <taxon>Leotiomycetes</taxon>
        <taxon>Thelebolales</taxon>
        <taxon>Thelebolaceae</taxon>
        <taxon>Pseudogymnoascus</taxon>
    </lineage>
</organism>
<dbReference type="Pfam" id="PF10230">
    <property type="entry name" value="LIDHydrolase"/>
    <property type="match status" value="1"/>
</dbReference>
<keyword evidence="6" id="KW-0472">Membrane</keyword>
<dbReference type="PANTHER" id="PTHR13390">
    <property type="entry name" value="LIPASE"/>
    <property type="match status" value="1"/>
</dbReference>
<dbReference type="GO" id="GO:0016298">
    <property type="term" value="F:lipase activity"/>
    <property type="evidence" value="ECO:0007669"/>
    <property type="project" value="InterPro"/>
</dbReference>
<feature type="compositionally biased region" description="Pro residues" evidence="5">
    <location>
        <begin position="193"/>
        <end position="214"/>
    </location>
</feature>
<gene>
    <name evidence="7" type="ORF">GMDG_00676</name>
</gene>
<dbReference type="GO" id="GO:0019915">
    <property type="term" value="P:lipid storage"/>
    <property type="evidence" value="ECO:0007669"/>
    <property type="project" value="InterPro"/>
</dbReference>
<evidence type="ECO:0000313" key="8">
    <source>
        <dbReference type="Proteomes" id="UP000011064"/>
    </source>
</evidence>
<dbReference type="InterPro" id="IPR029058">
    <property type="entry name" value="AB_hydrolase_fold"/>
</dbReference>
<dbReference type="Pfam" id="PF16015">
    <property type="entry name" value="Promethin"/>
    <property type="match status" value="1"/>
</dbReference>
<protein>
    <submittedName>
        <fullName evidence="7">Uncharacterized protein</fullName>
    </submittedName>
</protein>
<keyword evidence="6" id="KW-0812">Transmembrane</keyword>
<dbReference type="PANTHER" id="PTHR13390:SF0">
    <property type="entry name" value="LIPID DROPLET-ASSOCIATED HYDROLASE"/>
    <property type="match status" value="1"/>
</dbReference>
<dbReference type="Proteomes" id="UP000011064">
    <property type="component" value="Unassembled WGS sequence"/>
</dbReference>
<dbReference type="SUPFAM" id="SSF53474">
    <property type="entry name" value="alpha/beta-Hydrolases"/>
    <property type="match status" value="1"/>
</dbReference>